<keyword evidence="3" id="KW-1185">Reference proteome</keyword>
<feature type="region of interest" description="Disordered" evidence="1">
    <location>
        <begin position="612"/>
        <end position="697"/>
    </location>
</feature>
<evidence type="ECO:0000313" key="2">
    <source>
        <dbReference type="EMBL" id="KAJ8888893.1"/>
    </source>
</evidence>
<evidence type="ECO:0000256" key="1">
    <source>
        <dbReference type="SAM" id="MobiDB-lite"/>
    </source>
</evidence>
<feature type="region of interest" description="Disordered" evidence="1">
    <location>
        <begin position="789"/>
        <end position="839"/>
    </location>
</feature>
<dbReference type="EMBL" id="JARBHB010000003">
    <property type="protein sequence ID" value="KAJ8888893.1"/>
    <property type="molecule type" value="Genomic_DNA"/>
</dbReference>
<gene>
    <name evidence="2" type="ORF">PR048_008387</name>
</gene>
<feature type="compositionally biased region" description="Polar residues" evidence="1">
    <location>
        <begin position="789"/>
        <end position="804"/>
    </location>
</feature>
<comment type="caution">
    <text evidence="2">The sequence shown here is derived from an EMBL/GenBank/DDBJ whole genome shotgun (WGS) entry which is preliminary data.</text>
</comment>
<feature type="compositionally biased region" description="Basic and acidic residues" evidence="1">
    <location>
        <begin position="617"/>
        <end position="631"/>
    </location>
</feature>
<reference evidence="2 3" key="1">
    <citation type="submission" date="2023-02" db="EMBL/GenBank/DDBJ databases">
        <title>LHISI_Scaffold_Assembly.</title>
        <authorList>
            <person name="Stuart O.P."/>
            <person name="Cleave R."/>
            <person name="Magrath M.J.L."/>
            <person name="Mikheyev A.S."/>
        </authorList>
    </citation>
    <scope>NUCLEOTIDE SEQUENCE [LARGE SCALE GENOMIC DNA]</scope>
    <source>
        <strain evidence="2">Daus_M_001</strain>
        <tissue evidence="2">Leg muscle</tissue>
    </source>
</reference>
<feature type="region of interest" description="Disordered" evidence="1">
    <location>
        <begin position="967"/>
        <end position="999"/>
    </location>
</feature>
<accession>A0ABQ9HYM9</accession>
<dbReference type="Proteomes" id="UP001159363">
    <property type="component" value="Chromosome 3"/>
</dbReference>
<evidence type="ECO:0000313" key="3">
    <source>
        <dbReference type="Proteomes" id="UP001159363"/>
    </source>
</evidence>
<feature type="compositionally biased region" description="Basic residues" evidence="1">
    <location>
        <begin position="977"/>
        <end position="996"/>
    </location>
</feature>
<protein>
    <submittedName>
        <fullName evidence="2">Uncharacterized protein</fullName>
    </submittedName>
</protein>
<sequence length="1329" mass="146218">MVQCRLGTSARARLRLSALARSHIPTCSSNYDLWHKTYEGPNCLWGEGGARKGNSPSNVKKIGRKMRLPGRIQPMKRGMGNCPPPSPTKQGFCHRPKCSHTFPCGLTIICPYWLRHKRVNKVKYGTHHNTTKWKTYPRCPTNSSQLVRGAGTLADRGRVSKRKDGGSVRRGSATSPLLPVAHSGPPKTAYGATLECKGGRNGRSLRKPAACSHAKNTGATPPGLRPGLHWWEASPYFIVDSLQRASDEWRCLVSLWCEDAACRRQREEQNRRVSTSRSTSQRILHSCACNLPSAWNTERRQQHLGSRPLPAEKHYFSSLTTAVTQRRLTSIQFQASAYMAPLEMRCRAHDSVRLKHCTPVESHALSGDGALEARGNVDLIAPALLGPKRYDFSHSSITQMQCSIESHIPPALGSNIYKDCRIPFATSILCTNRAYTNTYKDCIHPTCIGVGCPSTQTVQLSHIQKFARSENLDKLLGEERRETCNIPKRNSFTSKVMLSMLLAATLQRHVIPRLRTRGPRFIPLLRWGLRFRSRSPESTLPPRPLSPSLFFNSALFANRRGHRSPGASRLLLGSSVYNSSGATMTGSNLPTGPPSPHFSPGHFSFLGRARFQHSSPHRPEMRGEEDARAELDDGGYVTPRGMRRPRYVPHDQLGHSALHRGVSGKHEEGLRRRNSNQHPPARPPGTASPCRARSASRMCPPVPSLVGFHALSSIHTTDTSSAVVSQSPVVRRPSPSPMSVAAPDFAQLPHSARMPVPKTADSRATEIFIMSLAITQKFLHMPRRTEGPSFQNILTHPPKLSTSPAGGRGEAVTPARSSVSYSRPPGDETESGSACREGRVEVGPLSPPFSPESEHNARASCSTRRRRDILEIEFQQGFIKVGSIHERTISGIRPVGLKVVPTEDKLDVNHVHPGVDFAIGSQFFRHALDDSKPIADLDPTTSSCASVRACRNSAHLALSTPSLPISSLQGSRFLPPHNHRTRRPASRKRQQAHRQLSKFGTNTYYRVERRLNARDGETGVPRENPPGIVQHDFHMQNPGLNPPGIEPGSPWWEARALANAPPLTSRSQSDDGYAFKGTAAPVRLVTLVCPRTSGARELNNGAAAGQGIEHPIGRIPPTVITLGYDKFTRNELTEFVKAVHAGVTIPRQTQYDEIWVAANEKQDDCDVRPTKSQLRQPRQKCAEPAFPARGLRGRCLKDEEHAEHLTVVAHAASARFAGPAAPASRATRRRLAVASPCPGPRNAGDLHILVADSNRDLFTIVRQFVGDKTHCSLRTLKVVHDKGKNFPYAKLSHKESRFVLGAAVAELLARSPPTKANRAQSPAGSTDFR</sequence>
<feature type="compositionally biased region" description="Basic and acidic residues" evidence="1">
    <location>
        <begin position="157"/>
        <end position="167"/>
    </location>
</feature>
<feature type="compositionally biased region" description="Low complexity" evidence="1">
    <location>
        <begin position="720"/>
        <end position="738"/>
    </location>
</feature>
<feature type="region of interest" description="Disordered" evidence="1">
    <location>
        <begin position="717"/>
        <end position="738"/>
    </location>
</feature>
<proteinExistence type="predicted"/>
<organism evidence="2 3">
    <name type="scientific">Dryococelus australis</name>
    <dbReference type="NCBI Taxonomy" id="614101"/>
    <lineage>
        <taxon>Eukaryota</taxon>
        <taxon>Metazoa</taxon>
        <taxon>Ecdysozoa</taxon>
        <taxon>Arthropoda</taxon>
        <taxon>Hexapoda</taxon>
        <taxon>Insecta</taxon>
        <taxon>Pterygota</taxon>
        <taxon>Neoptera</taxon>
        <taxon>Polyneoptera</taxon>
        <taxon>Phasmatodea</taxon>
        <taxon>Verophasmatodea</taxon>
        <taxon>Anareolatae</taxon>
        <taxon>Phasmatidae</taxon>
        <taxon>Eurycanthinae</taxon>
        <taxon>Dryococelus</taxon>
    </lineage>
</organism>
<feature type="region of interest" description="Disordered" evidence="1">
    <location>
        <begin position="157"/>
        <end position="184"/>
    </location>
</feature>
<name>A0ABQ9HYM9_9NEOP</name>